<reference evidence="1" key="1">
    <citation type="submission" date="2014-11" db="EMBL/GenBank/DDBJ databases">
        <authorList>
            <person name="Amaro Gonzalez C."/>
        </authorList>
    </citation>
    <scope>NUCLEOTIDE SEQUENCE</scope>
</reference>
<accession>A0A0E9UTG0</accession>
<reference evidence="1" key="2">
    <citation type="journal article" date="2015" name="Fish Shellfish Immunol.">
        <title>Early steps in the European eel (Anguilla anguilla)-Vibrio vulnificus interaction in the gills: Role of the RtxA13 toxin.</title>
        <authorList>
            <person name="Callol A."/>
            <person name="Pajuelo D."/>
            <person name="Ebbesson L."/>
            <person name="Teles M."/>
            <person name="MacKenzie S."/>
            <person name="Amaro C."/>
        </authorList>
    </citation>
    <scope>NUCLEOTIDE SEQUENCE</scope>
</reference>
<evidence type="ECO:0000313" key="1">
    <source>
        <dbReference type="EMBL" id="JAH68490.1"/>
    </source>
</evidence>
<protein>
    <submittedName>
        <fullName evidence="1">Uncharacterized protein</fullName>
    </submittedName>
</protein>
<name>A0A0E9UTG0_ANGAN</name>
<dbReference type="AlphaFoldDB" id="A0A0E9UTG0"/>
<sequence>MTSPPHHVTSLTRLTCAKEGCCLSVRLWC</sequence>
<proteinExistence type="predicted"/>
<organism evidence="1">
    <name type="scientific">Anguilla anguilla</name>
    <name type="common">European freshwater eel</name>
    <name type="synonym">Muraena anguilla</name>
    <dbReference type="NCBI Taxonomy" id="7936"/>
    <lineage>
        <taxon>Eukaryota</taxon>
        <taxon>Metazoa</taxon>
        <taxon>Chordata</taxon>
        <taxon>Craniata</taxon>
        <taxon>Vertebrata</taxon>
        <taxon>Euteleostomi</taxon>
        <taxon>Actinopterygii</taxon>
        <taxon>Neopterygii</taxon>
        <taxon>Teleostei</taxon>
        <taxon>Anguilliformes</taxon>
        <taxon>Anguillidae</taxon>
        <taxon>Anguilla</taxon>
    </lineage>
</organism>
<dbReference type="EMBL" id="GBXM01040087">
    <property type="protein sequence ID" value="JAH68490.1"/>
    <property type="molecule type" value="Transcribed_RNA"/>
</dbReference>